<dbReference type="InterPro" id="IPR031148">
    <property type="entry name" value="Plexin"/>
</dbReference>
<dbReference type="Pfam" id="PF01833">
    <property type="entry name" value="TIG"/>
    <property type="match status" value="2"/>
</dbReference>
<protein>
    <submittedName>
        <fullName evidence="6">Plexin-A2-like protein</fullName>
    </submittedName>
</protein>
<evidence type="ECO:0000259" key="5">
    <source>
        <dbReference type="SMART" id="SM00429"/>
    </source>
</evidence>
<feature type="domain" description="IPT/TIG" evidence="5">
    <location>
        <begin position="181"/>
        <end position="290"/>
    </location>
</feature>
<dbReference type="VEuPathDB" id="VectorBase:LDEU012447"/>
<dbReference type="GO" id="GO:0002116">
    <property type="term" value="C:semaphorin receptor complex"/>
    <property type="evidence" value="ECO:0007669"/>
    <property type="project" value="TreeGrafter"/>
</dbReference>
<dbReference type="FunFam" id="2.60.40.10:FF:001407">
    <property type="entry name" value="Plexin A, isoform B"/>
    <property type="match status" value="1"/>
</dbReference>
<feature type="non-terminal residue" evidence="6">
    <location>
        <position position="1"/>
    </location>
</feature>
<accession>A0A443RW43</accession>
<dbReference type="Proteomes" id="UP000288716">
    <property type="component" value="Unassembled WGS sequence"/>
</dbReference>
<dbReference type="Pfam" id="PF01437">
    <property type="entry name" value="PSI"/>
    <property type="match status" value="1"/>
</dbReference>
<dbReference type="EMBL" id="NCKV01024586">
    <property type="protein sequence ID" value="RWS19593.1"/>
    <property type="molecule type" value="Genomic_DNA"/>
</dbReference>
<keyword evidence="3" id="KW-0325">Glycoprotein</keyword>
<dbReference type="GO" id="GO:0005886">
    <property type="term" value="C:plasma membrane"/>
    <property type="evidence" value="ECO:0007669"/>
    <property type="project" value="TreeGrafter"/>
</dbReference>
<comment type="subcellular location">
    <subcellularLocation>
        <location evidence="1">Membrane</location>
    </subcellularLocation>
</comment>
<dbReference type="InterPro" id="IPR013783">
    <property type="entry name" value="Ig-like_fold"/>
</dbReference>
<organism evidence="6 7">
    <name type="scientific">Leptotrombidium deliense</name>
    <dbReference type="NCBI Taxonomy" id="299467"/>
    <lineage>
        <taxon>Eukaryota</taxon>
        <taxon>Metazoa</taxon>
        <taxon>Ecdysozoa</taxon>
        <taxon>Arthropoda</taxon>
        <taxon>Chelicerata</taxon>
        <taxon>Arachnida</taxon>
        <taxon>Acari</taxon>
        <taxon>Acariformes</taxon>
        <taxon>Trombidiformes</taxon>
        <taxon>Prostigmata</taxon>
        <taxon>Anystina</taxon>
        <taxon>Parasitengona</taxon>
        <taxon>Trombiculoidea</taxon>
        <taxon>Trombiculidae</taxon>
        <taxon>Leptotrombidium</taxon>
    </lineage>
</organism>
<dbReference type="AlphaFoldDB" id="A0A443RW43"/>
<comment type="caution">
    <text evidence="6">The sequence shown here is derived from an EMBL/GenBank/DDBJ whole genome shotgun (WGS) entry which is preliminary data.</text>
</comment>
<dbReference type="GO" id="GO:0017154">
    <property type="term" value="F:semaphorin receptor activity"/>
    <property type="evidence" value="ECO:0007669"/>
    <property type="project" value="InterPro"/>
</dbReference>
<dbReference type="SMART" id="SM00429">
    <property type="entry name" value="IPT"/>
    <property type="match status" value="1"/>
</dbReference>
<dbReference type="SUPFAM" id="SSF103575">
    <property type="entry name" value="Plexin repeat"/>
    <property type="match status" value="1"/>
</dbReference>
<keyword evidence="2" id="KW-0472">Membrane</keyword>
<keyword evidence="7" id="KW-1185">Reference proteome</keyword>
<dbReference type="InterPro" id="IPR016201">
    <property type="entry name" value="PSI"/>
</dbReference>
<sequence>GENCRNDILVTGVSSVGPSIRSGPGFCPRINSTSETMTELLVPSGSLQPVQVKVDNIPQFIISTRFMCQFNIGGRVTTANAKLLGEIIYCDPVRFQYNSDAPNITATFAVIWDSSKPLDNPENIHVIIYRCEGMAQNCGFCLELPDKYQCGWCHDRCDVRDKCQKSNPDIPWLNKHEICPDPQVVDFNPKSGPWEGGTNITIEGINMGRNFEDIASGVHIAHEQNGITVGLINCIPFRELYEKTSKITCQVLNPNITSAHKAISGPVSGPVIVKIANFYTAKSKQEYKFVNPHITSIAPGKGPTSGGTRLTIWGLFMDAGSRVEAHLGNLKCAVVFRDANRVECVTSA</sequence>
<dbReference type="InterPro" id="IPR002909">
    <property type="entry name" value="IPT_dom"/>
</dbReference>
<dbReference type="GO" id="GO:0030334">
    <property type="term" value="P:regulation of cell migration"/>
    <property type="evidence" value="ECO:0007669"/>
    <property type="project" value="TreeGrafter"/>
</dbReference>
<evidence type="ECO:0000313" key="6">
    <source>
        <dbReference type="EMBL" id="RWS19593.1"/>
    </source>
</evidence>
<dbReference type="STRING" id="299467.A0A443RW43"/>
<evidence type="ECO:0000256" key="2">
    <source>
        <dbReference type="ARBA" id="ARBA00023136"/>
    </source>
</evidence>
<dbReference type="InterPro" id="IPR014756">
    <property type="entry name" value="Ig_E-set"/>
</dbReference>
<feature type="non-terminal residue" evidence="6">
    <location>
        <position position="348"/>
    </location>
</feature>
<evidence type="ECO:0000259" key="4">
    <source>
        <dbReference type="SMART" id="SM00423"/>
    </source>
</evidence>
<name>A0A443RW43_9ACAR</name>
<feature type="domain" description="PSI" evidence="4">
    <location>
        <begin position="130"/>
        <end position="180"/>
    </location>
</feature>
<reference evidence="6 7" key="1">
    <citation type="journal article" date="2018" name="Gigascience">
        <title>Genomes of trombidid mites reveal novel predicted allergens and laterally-transferred genes associated with secondary metabolism.</title>
        <authorList>
            <person name="Dong X."/>
            <person name="Chaisiri K."/>
            <person name="Xia D."/>
            <person name="Armstrong S.D."/>
            <person name="Fang Y."/>
            <person name="Donnelly M.J."/>
            <person name="Kadowaki T."/>
            <person name="McGarry J.W."/>
            <person name="Darby A.C."/>
            <person name="Makepeace B.L."/>
        </authorList>
    </citation>
    <scope>NUCLEOTIDE SEQUENCE [LARGE SCALE GENOMIC DNA]</scope>
    <source>
        <strain evidence="6">UoL-UT</strain>
    </source>
</reference>
<gene>
    <name evidence="6" type="ORF">B4U80_07265</name>
</gene>
<dbReference type="PANTHER" id="PTHR22625">
    <property type="entry name" value="PLEXIN"/>
    <property type="match status" value="1"/>
</dbReference>
<dbReference type="InterPro" id="IPR002165">
    <property type="entry name" value="Plexin_repeat"/>
</dbReference>
<proteinExistence type="predicted"/>
<evidence type="ECO:0000256" key="3">
    <source>
        <dbReference type="ARBA" id="ARBA00023180"/>
    </source>
</evidence>
<dbReference type="OrthoDB" id="7353484at2759"/>
<dbReference type="SUPFAM" id="SSF81296">
    <property type="entry name" value="E set domains"/>
    <property type="match status" value="2"/>
</dbReference>
<dbReference type="PANTHER" id="PTHR22625:SF70">
    <property type="entry name" value="PLEXIN A, ISOFORM A"/>
    <property type="match status" value="1"/>
</dbReference>
<dbReference type="SMART" id="SM00423">
    <property type="entry name" value="PSI"/>
    <property type="match status" value="1"/>
</dbReference>
<dbReference type="Pfam" id="PF18020">
    <property type="entry name" value="TIG_2"/>
    <property type="match status" value="1"/>
</dbReference>
<evidence type="ECO:0000313" key="7">
    <source>
        <dbReference type="Proteomes" id="UP000288716"/>
    </source>
</evidence>
<dbReference type="InterPro" id="IPR041362">
    <property type="entry name" value="TIG2_plexin"/>
</dbReference>
<dbReference type="Gene3D" id="2.60.40.10">
    <property type="entry name" value="Immunoglobulins"/>
    <property type="match status" value="2"/>
</dbReference>
<evidence type="ECO:0000256" key="1">
    <source>
        <dbReference type="ARBA" id="ARBA00004370"/>
    </source>
</evidence>